<dbReference type="AlphaFoldDB" id="A0A1H7J3R6"/>
<dbReference type="InterPro" id="IPR036390">
    <property type="entry name" value="WH_DNA-bd_sf"/>
</dbReference>
<protein>
    <submittedName>
        <fullName evidence="1">Rrf2 family protein</fullName>
    </submittedName>
</protein>
<dbReference type="EMBL" id="FOAT01000004">
    <property type="protein sequence ID" value="SEK67775.1"/>
    <property type="molecule type" value="Genomic_DNA"/>
</dbReference>
<gene>
    <name evidence="1" type="ORF">SAMN05216469_104154</name>
</gene>
<dbReference type="Pfam" id="PF02082">
    <property type="entry name" value="Rrf2"/>
    <property type="match status" value="1"/>
</dbReference>
<proteinExistence type="predicted"/>
<sequence>MEVTADMKISTRVELGIVALADIAVNSEKGNTVSSAEIAERQNISQKYLEQIVLGLRQGGFVKGQKGSHGGYVLTRPAEKIFLSEILNALDNNILADTYEADEDQENNNIRASVNSCLWGNINNYMRRFTEQMSLADLIKECQNEHAEKKNYMYYI</sequence>
<dbReference type="SUPFAM" id="SSF46785">
    <property type="entry name" value="Winged helix' DNA-binding domain"/>
    <property type="match status" value="1"/>
</dbReference>
<reference evidence="1 2" key="1">
    <citation type="submission" date="2016-10" db="EMBL/GenBank/DDBJ databases">
        <authorList>
            <person name="de Groot N.N."/>
        </authorList>
    </citation>
    <scope>NUCLEOTIDE SEQUENCE [LARGE SCALE GENOMIC DNA]</scope>
    <source>
        <strain evidence="1 2">KH2T6</strain>
    </source>
</reference>
<organism evidence="1 2">
    <name type="scientific">Ruminococcus albus</name>
    <dbReference type="NCBI Taxonomy" id="1264"/>
    <lineage>
        <taxon>Bacteria</taxon>
        <taxon>Bacillati</taxon>
        <taxon>Bacillota</taxon>
        <taxon>Clostridia</taxon>
        <taxon>Eubacteriales</taxon>
        <taxon>Oscillospiraceae</taxon>
        <taxon>Ruminococcus</taxon>
    </lineage>
</organism>
<evidence type="ECO:0000313" key="2">
    <source>
        <dbReference type="Proteomes" id="UP000186015"/>
    </source>
</evidence>
<dbReference type="GO" id="GO:0005829">
    <property type="term" value="C:cytosol"/>
    <property type="evidence" value="ECO:0007669"/>
    <property type="project" value="TreeGrafter"/>
</dbReference>
<dbReference type="Proteomes" id="UP000186015">
    <property type="component" value="Unassembled WGS sequence"/>
</dbReference>
<dbReference type="InterPro" id="IPR000944">
    <property type="entry name" value="Tscrpt_reg_Rrf2"/>
</dbReference>
<evidence type="ECO:0000313" key="1">
    <source>
        <dbReference type="EMBL" id="SEK67775.1"/>
    </source>
</evidence>
<dbReference type="GO" id="GO:0003700">
    <property type="term" value="F:DNA-binding transcription factor activity"/>
    <property type="evidence" value="ECO:0007669"/>
    <property type="project" value="TreeGrafter"/>
</dbReference>
<dbReference type="NCBIfam" id="TIGR00738">
    <property type="entry name" value="rrf2_super"/>
    <property type="match status" value="1"/>
</dbReference>
<dbReference type="PANTHER" id="PTHR33221:SF15">
    <property type="entry name" value="HTH-TYPE TRANSCRIPTIONAL REGULATOR YWGB-RELATED"/>
    <property type="match status" value="1"/>
</dbReference>
<dbReference type="PROSITE" id="PS51197">
    <property type="entry name" value="HTH_RRF2_2"/>
    <property type="match status" value="1"/>
</dbReference>
<dbReference type="PANTHER" id="PTHR33221">
    <property type="entry name" value="WINGED HELIX-TURN-HELIX TRANSCRIPTIONAL REGULATOR, RRF2 FAMILY"/>
    <property type="match status" value="1"/>
</dbReference>
<dbReference type="InterPro" id="IPR036388">
    <property type="entry name" value="WH-like_DNA-bd_sf"/>
</dbReference>
<accession>A0A1H7J3R6</accession>
<dbReference type="Gene3D" id="1.10.10.10">
    <property type="entry name" value="Winged helix-like DNA-binding domain superfamily/Winged helix DNA-binding domain"/>
    <property type="match status" value="1"/>
</dbReference>
<name>A0A1H7J3R6_RUMAL</name>